<feature type="disulfide bond" evidence="4">
    <location>
        <begin position="94"/>
        <end position="121"/>
    </location>
</feature>
<protein>
    <submittedName>
        <fullName evidence="8">CUB and sushi domain-containing protein 1-like</fullName>
    </submittedName>
</protein>
<evidence type="ECO:0000256" key="4">
    <source>
        <dbReference type="PROSITE-ProRule" id="PRU00302"/>
    </source>
</evidence>
<accession>A0A6P8HPV9</accession>
<dbReference type="PANTHER" id="PTHR45656:SF4">
    <property type="entry name" value="PROTEIN CBR-CLEC-78"/>
    <property type="match status" value="1"/>
</dbReference>
<gene>
    <name evidence="8" type="primary">LOC116294864</name>
</gene>
<dbReference type="InterPro" id="IPR035976">
    <property type="entry name" value="Sushi/SCR/CCP_sf"/>
</dbReference>
<comment type="caution">
    <text evidence="4">Lacks conserved residue(s) required for the propagation of feature annotation.</text>
</comment>
<dbReference type="InterPro" id="IPR051277">
    <property type="entry name" value="SEZ6_CSMD_C4BPB_Regulators"/>
</dbReference>
<feature type="signal peptide" evidence="5">
    <location>
        <begin position="1"/>
        <end position="20"/>
    </location>
</feature>
<feature type="domain" description="Sushi" evidence="6">
    <location>
        <begin position="124"/>
        <end position="182"/>
    </location>
</feature>
<sequence>MRKYLVVLMLVYNYIESVTSQACSRASMIRDGTCTTQCVPSTGCPEPDSDCLCDSQCGYSCVKRGLSCGPAPTIRNADLTSSGTAFNDTVVYTCQSGYTINGDNVRRCTAKGTWSGVGPTCLPVCQQPDLPFGSYVKTNLKSEYKTGESVTLDCKTGFIKEGNPRRICISGRWTAFPFECKATHSCPRAIRGSRYRCANKCSPDDPDGCLAGHRCLCDGQCGYSCVEQGLQCPSPTRVKNALIKFNSTGYNGTVTYKCQENFTLNGDRVRRCTAKKRWEGAVPSCLPDCGQPRVPQHAYIENKKSKYASGDRVTFKCDAGYNQEGISTTLCFMGRWNVMPFRCDKGGCGDPGTPENGNKLGISYAPGWEVFFSCNIGYVRVGSGKRRCLHNNTWSGTQPTCKLIDCGPPQVLKNGTIIGGETTSKNLSLLNVMKDSSWTEILVLSVSQTENGVVSAQTKLVLTKCSDPGTPMNGIKKGLSRTTGSLVFFACNFGYKILGSLSRQCLANKKWSGVQPTCLSLFKSCVNPLLPENAYIANKKSKYLHGDAVTFKCNKGFLPVGINRSQCFMGRWSTIPFSCINTKL</sequence>
<feature type="domain" description="Sushi" evidence="6">
    <location>
        <begin position="346"/>
        <end position="403"/>
    </location>
</feature>
<dbReference type="Pfam" id="PF00084">
    <property type="entry name" value="Sushi"/>
    <property type="match status" value="7"/>
</dbReference>
<dbReference type="InterPro" id="IPR000436">
    <property type="entry name" value="Sushi_SCR_CCP_dom"/>
</dbReference>
<feature type="domain" description="Sushi" evidence="6">
    <location>
        <begin position="230"/>
        <end position="287"/>
    </location>
</feature>
<reference evidence="8" key="1">
    <citation type="submission" date="2025-08" db="UniProtKB">
        <authorList>
            <consortium name="RefSeq"/>
        </authorList>
    </citation>
    <scope>IDENTIFICATION</scope>
    <source>
        <tissue evidence="8">Tentacle</tissue>
    </source>
</reference>
<feature type="disulfide bond" evidence="4">
    <location>
        <begin position="125"/>
        <end position="168"/>
    </location>
</feature>
<feature type="chain" id="PRO_5028374099" evidence="5">
    <location>
        <begin position="21"/>
        <end position="584"/>
    </location>
</feature>
<evidence type="ECO:0000256" key="1">
    <source>
        <dbReference type="ARBA" id="ARBA00022729"/>
    </source>
</evidence>
<dbReference type="InParanoid" id="A0A6P8HPV9"/>
<dbReference type="CDD" id="cd00033">
    <property type="entry name" value="CCP"/>
    <property type="match status" value="6"/>
</dbReference>
<keyword evidence="2" id="KW-0677">Repeat</keyword>
<dbReference type="OrthoDB" id="5989013at2759"/>
<dbReference type="SMART" id="SM00032">
    <property type="entry name" value="CCP"/>
    <property type="match status" value="7"/>
</dbReference>
<evidence type="ECO:0000313" key="8">
    <source>
        <dbReference type="RefSeq" id="XP_031558404.1"/>
    </source>
</evidence>
<proteinExistence type="predicted"/>
<keyword evidence="1 5" id="KW-0732">Signal</keyword>
<feature type="disulfide bond" evidence="4">
    <location>
        <begin position="491"/>
        <end position="518"/>
    </location>
</feature>
<dbReference type="RefSeq" id="XP_031558404.1">
    <property type="nucleotide sequence ID" value="XM_031702544.1"/>
</dbReference>
<dbReference type="GeneID" id="116294864"/>
<evidence type="ECO:0000313" key="7">
    <source>
        <dbReference type="Proteomes" id="UP000515163"/>
    </source>
</evidence>
<dbReference type="SUPFAM" id="SSF57535">
    <property type="entry name" value="Complement control module/SCR domain"/>
    <property type="match status" value="7"/>
</dbReference>
<name>A0A6P8HPV9_ACTTE</name>
<evidence type="ECO:0000259" key="6">
    <source>
        <dbReference type="PROSITE" id="PS50923"/>
    </source>
</evidence>
<feature type="domain" description="Sushi" evidence="6">
    <location>
        <begin position="66"/>
        <end position="123"/>
    </location>
</feature>
<dbReference type="Proteomes" id="UP000515163">
    <property type="component" value="Unplaced"/>
</dbReference>
<dbReference type="PANTHER" id="PTHR45656">
    <property type="entry name" value="PROTEIN CBR-CLEC-78"/>
    <property type="match status" value="1"/>
</dbReference>
<feature type="domain" description="Sushi" evidence="6">
    <location>
        <begin position="288"/>
        <end position="345"/>
    </location>
</feature>
<evidence type="ECO:0000256" key="5">
    <source>
        <dbReference type="SAM" id="SignalP"/>
    </source>
</evidence>
<dbReference type="KEGG" id="aten:116294864"/>
<keyword evidence="7" id="KW-1185">Reference proteome</keyword>
<dbReference type="FunCoup" id="A0A6P8HPV9">
    <property type="interactions" value="323"/>
</dbReference>
<feature type="disulfide bond" evidence="4">
    <location>
        <begin position="374"/>
        <end position="401"/>
    </location>
</feature>
<dbReference type="AlphaFoldDB" id="A0A6P8HPV9"/>
<keyword evidence="3 4" id="KW-1015">Disulfide bond</keyword>
<organism evidence="7 8">
    <name type="scientific">Actinia tenebrosa</name>
    <name type="common">Australian red waratah sea anemone</name>
    <dbReference type="NCBI Taxonomy" id="6105"/>
    <lineage>
        <taxon>Eukaryota</taxon>
        <taxon>Metazoa</taxon>
        <taxon>Cnidaria</taxon>
        <taxon>Anthozoa</taxon>
        <taxon>Hexacorallia</taxon>
        <taxon>Actiniaria</taxon>
        <taxon>Actiniidae</taxon>
        <taxon>Actinia</taxon>
    </lineage>
</organism>
<feature type="domain" description="Sushi" evidence="6">
    <location>
        <begin position="523"/>
        <end position="581"/>
    </location>
</feature>
<feature type="domain" description="Sushi" evidence="6">
    <location>
        <begin position="463"/>
        <end position="520"/>
    </location>
</feature>
<evidence type="ECO:0000256" key="2">
    <source>
        <dbReference type="ARBA" id="ARBA00022737"/>
    </source>
</evidence>
<feature type="disulfide bond" evidence="4">
    <location>
        <begin position="258"/>
        <end position="285"/>
    </location>
</feature>
<dbReference type="PROSITE" id="PS50923">
    <property type="entry name" value="SUSHI"/>
    <property type="match status" value="7"/>
</dbReference>
<evidence type="ECO:0000256" key="3">
    <source>
        <dbReference type="ARBA" id="ARBA00023157"/>
    </source>
</evidence>
<keyword evidence="4" id="KW-0768">Sushi</keyword>
<dbReference type="Gene3D" id="2.10.70.10">
    <property type="entry name" value="Complement Module, domain 1"/>
    <property type="match status" value="7"/>
</dbReference>